<dbReference type="GO" id="GO:0004521">
    <property type="term" value="F:RNA endonuclease activity"/>
    <property type="evidence" value="ECO:0007669"/>
    <property type="project" value="InterPro"/>
</dbReference>
<sequence length="155" mass="18189">MSLDFYTIDNSYVSKLKAVQGHVRDNGGRKYIGIVLEVNQIPYYVPLCSPKGKMKGWGKKDDVFLLNDGKQGFLDFANMLPVPQKYIFRFSINNITDEAYKKLVRDQYKIITKSENQKMIRKKARITYNNKRKQGKKYFCCLDFKKMETVYNANK</sequence>
<dbReference type="GO" id="GO:0003723">
    <property type="term" value="F:RNA binding"/>
    <property type="evidence" value="ECO:0007669"/>
    <property type="project" value="InterPro"/>
</dbReference>
<evidence type="ECO:0000313" key="1">
    <source>
        <dbReference type="EMBL" id="MDT2796476.1"/>
    </source>
</evidence>
<dbReference type="InterPro" id="IPR053735">
    <property type="entry name" value="Type_III_TA_endoRNase"/>
</dbReference>
<gene>
    <name evidence="1" type="ORF">P7H47_04200</name>
</gene>
<evidence type="ECO:0000313" key="2">
    <source>
        <dbReference type="Proteomes" id="UP001255696"/>
    </source>
</evidence>
<dbReference type="Proteomes" id="UP001255696">
    <property type="component" value="Unassembled WGS sequence"/>
</dbReference>
<organism evidence="1 2">
    <name type="scientific">Enterococcus cecorum</name>
    <dbReference type="NCBI Taxonomy" id="44008"/>
    <lineage>
        <taxon>Bacteria</taxon>
        <taxon>Bacillati</taxon>
        <taxon>Bacillota</taxon>
        <taxon>Bacilli</taxon>
        <taxon>Lactobacillales</taxon>
        <taxon>Enterococcaceae</taxon>
        <taxon>Enterococcus</taxon>
    </lineage>
</organism>
<dbReference type="Pfam" id="PF13958">
    <property type="entry name" value="ToxN_toxin"/>
    <property type="match status" value="1"/>
</dbReference>
<proteinExistence type="predicted"/>
<dbReference type="RefSeq" id="WP_060470850.1">
    <property type="nucleotide sequence ID" value="NZ_CP010064.1"/>
</dbReference>
<dbReference type="EMBL" id="JARQBI010000007">
    <property type="protein sequence ID" value="MDT2796476.1"/>
    <property type="molecule type" value="Genomic_DNA"/>
</dbReference>
<comment type="caution">
    <text evidence="1">The sequence shown here is derived from an EMBL/GenBank/DDBJ whole genome shotgun (WGS) entry which is preliminary data.</text>
</comment>
<accession>A0AAW8TRN4</accession>
<dbReference type="AlphaFoldDB" id="A0AAW8TRN4"/>
<dbReference type="Gene3D" id="3.10.129.130">
    <property type="match status" value="1"/>
</dbReference>
<name>A0AAW8TRN4_9ENTE</name>
<protein>
    <submittedName>
        <fullName evidence="1">Type III toxin-antitoxin system ToxN/AbiQ family toxin</fullName>
    </submittedName>
</protein>
<dbReference type="InterPro" id="IPR025911">
    <property type="entry name" value="ToxN/AbiQ_toxin"/>
</dbReference>
<reference evidence="1" key="1">
    <citation type="submission" date="2023-03" db="EMBL/GenBank/DDBJ databases">
        <authorList>
            <person name="Shen W."/>
            <person name="Cai J."/>
        </authorList>
    </citation>
    <scope>NUCLEOTIDE SEQUENCE</scope>
    <source>
        <strain evidence="1">B245-2</strain>
    </source>
</reference>